<dbReference type="OrthoDB" id="2354757at2759"/>
<gene>
    <name evidence="2" type="ORF">M408DRAFT_319244</name>
</gene>
<evidence type="ECO:0008006" key="4">
    <source>
        <dbReference type="Google" id="ProtNLM"/>
    </source>
</evidence>
<dbReference type="AlphaFoldDB" id="A0A0C2WBR7"/>
<evidence type="ECO:0000313" key="2">
    <source>
        <dbReference type="EMBL" id="KIM23883.1"/>
    </source>
</evidence>
<dbReference type="GO" id="GO:0032153">
    <property type="term" value="C:cell division site"/>
    <property type="evidence" value="ECO:0007669"/>
    <property type="project" value="TreeGrafter"/>
</dbReference>
<name>A0A0C2WBR7_SERVB</name>
<dbReference type="PANTHER" id="PTHR28013:SF4">
    <property type="entry name" value="MARVEL DOMAIN-CONTAINING PROTEIN"/>
    <property type="match status" value="1"/>
</dbReference>
<dbReference type="InterPro" id="IPR051380">
    <property type="entry name" value="pH-response_reg_palI/RIM9"/>
</dbReference>
<dbReference type="EMBL" id="KN824330">
    <property type="protein sequence ID" value="KIM23883.1"/>
    <property type="molecule type" value="Genomic_DNA"/>
</dbReference>
<dbReference type="GO" id="GO:0035838">
    <property type="term" value="C:growing cell tip"/>
    <property type="evidence" value="ECO:0007669"/>
    <property type="project" value="TreeGrafter"/>
</dbReference>
<organism evidence="2 3">
    <name type="scientific">Serendipita vermifera MAFF 305830</name>
    <dbReference type="NCBI Taxonomy" id="933852"/>
    <lineage>
        <taxon>Eukaryota</taxon>
        <taxon>Fungi</taxon>
        <taxon>Dikarya</taxon>
        <taxon>Basidiomycota</taxon>
        <taxon>Agaricomycotina</taxon>
        <taxon>Agaricomycetes</taxon>
        <taxon>Sebacinales</taxon>
        <taxon>Serendipitaceae</taxon>
        <taxon>Serendipita</taxon>
    </lineage>
</organism>
<feature type="transmembrane region" description="Helical" evidence="1">
    <location>
        <begin position="7"/>
        <end position="30"/>
    </location>
</feature>
<dbReference type="STRING" id="933852.A0A0C2WBR7"/>
<dbReference type="HOGENOM" id="CLU_088627_0_0_1"/>
<keyword evidence="3" id="KW-1185">Reference proteome</keyword>
<keyword evidence="1" id="KW-0472">Membrane</keyword>
<sequence>MASRRLILGRVVLGVAFILSFLISISLPYVRFLDLVRTSYGTPRTIVTGTSNDQTTELRLGLWGVCSSLASSGDWKCWMGYNSSVGGKYIRESWVYGAEVHPLVTFVILLAWLLSFSLKTIFVAFVFTAIGCLLTFIWFAIEIAVFVHVTNQMGNIGGSTRPGPAFWMTLVVLILAVVAGCVVYLEHRRQKRKTEAGTTKTVRPWNYRPRRNRV</sequence>
<proteinExistence type="predicted"/>
<reference evidence="2 3" key="1">
    <citation type="submission" date="2014-04" db="EMBL/GenBank/DDBJ databases">
        <authorList>
            <consortium name="DOE Joint Genome Institute"/>
            <person name="Kuo A."/>
            <person name="Zuccaro A."/>
            <person name="Kohler A."/>
            <person name="Nagy L.G."/>
            <person name="Floudas D."/>
            <person name="Copeland A."/>
            <person name="Barry K.W."/>
            <person name="Cichocki N."/>
            <person name="Veneault-Fourrey C."/>
            <person name="LaButti K."/>
            <person name="Lindquist E.A."/>
            <person name="Lipzen A."/>
            <person name="Lundell T."/>
            <person name="Morin E."/>
            <person name="Murat C."/>
            <person name="Sun H."/>
            <person name="Tunlid A."/>
            <person name="Henrissat B."/>
            <person name="Grigoriev I.V."/>
            <person name="Hibbett D.S."/>
            <person name="Martin F."/>
            <person name="Nordberg H.P."/>
            <person name="Cantor M.N."/>
            <person name="Hua S.X."/>
        </authorList>
    </citation>
    <scope>NUCLEOTIDE SEQUENCE [LARGE SCALE GENOMIC DNA]</scope>
    <source>
        <strain evidence="2 3">MAFF 305830</strain>
    </source>
</reference>
<dbReference type="Proteomes" id="UP000054097">
    <property type="component" value="Unassembled WGS sequence"/>
</dbReference>
<feature type="transmembrane region" description="Helical" evidence="1">
    <location>
        <begin position="121"/>
        <end position="145"/>
    </location>
</feature>
<feature type="transmembrane region" description="Helical" evidence="1">
    <location>
        <begin position="94"/>
        <end position="114"/>
    </location>
</feature>
<keyword evidence="1" id="KW-0812">Transmembrane</keyword>
<dbReference type="PANTHER" id="PTHR28013">
    <property type="entry name" value="PROTEIN DCV1-RELATED"/>
    <property type="match status" value="1"/>
</dbReference>
<reference evidence="3" key="2">
    <citation type="submission" date="2015-01" db="EMBL/GenBank/DDBJ databases">
        <title>Evolutionary Origins and Diversification of the Mycorrhizal Mutualists.</title>
        <authorList>
            <consortium name="DOE Joint Genome Institute"/>
            <consortium name="Mycorrhizal Genomics Consortium"/>
            <person name="Kohler A."/>
            <person name="Kuo A."/>
            <person name="Nagy L.G."/>
            <person name="Floudas D."/>
            <person name="Copeland A."/>
            <person name="Barry K.W."/>
            <person name="Cichocki N."/>
            <person name="Veneault-Fourrey C."/>
            <person name="LaButti K."/>
            <person name="Lindquist E.A."/>
            <person name="Lipzen A."/>
            <person name="Lundell T."/>
            <person name="Morin E."/>
            <person name="Murat C."/>
            <person name="Riley R."/>
            <person name="Ohm R."/>
            <person name="Sun H."/>
            <person name="Tunlid A."/>
            <person name="Henrissat B."/>
            <person name="Grigoriev I.V."/>
            <person name="Hibbett D.S."/>
            <person name="Martin F."/>
        </authorList>
    </citation>
    <scope>NUCLEOTIDE SEQUENCE [LARGE SCALE GENOMIC DNA]</scope>
    <source>
        <strain evidence="3">MAFF 305830</strain>
    </source>
</reference>
<keyword evidence="1" id="KW-1133">Transmembrane helix</keyword>
<evidence type="ECO:0000313" key="3">
    <source>
        <dbReference type="Proteomes" id="UP000054097"/>
    </source>
</evidence>
<protein>
    <recommendedName>
        <fullName evidence="4">Pali-domain-containing protein</fullName>
    </recommendedName>
</protein>
<accession>A0A0C2WBR7</accession>
<dbReference type="GO" id="GO:0005886">
    <property type="term" value="C:plasma membrane"/>
    <property type="evidence" value="ECO:0007669"/>
    <property type="project" value="TreeGrafter"/>
</dbReference>
<feature type="transmembrane region" description="Helical" evidence="1">
    <location>
        <begin position="165"/>
        <end position="185"/>
    </location>
</feature>
<evidence type="ECO:0000256" key="1">
    <source>
        <dbReference type="SAM" id="Phobius"/>
    </source>
</evidence>